<proteinExistence type="predicted"/>
<protein>
    <submittedName>
        <fullName evidence="1">Uncharacterized protein</fullName>
    </submittedName>
</protein>
<reference evidence="1" key="1">
    <citation type="submission" date="2015-12" db="EMBL/GenBank/DDBJ databases">
        <title>Update maize B73 reference genome by single molecule sequencing technologies.</title>
        <authorList>
            <consortium name="Maize Genome Sequencing Project"/>
            <person name="Ware D."/>
        </authorList>
    </citation>
    <scope>NUCLEOTIDE SEQUENCE [LARGE SCALE GENOMIC DNA]</scope>
    <source>
        <tissue evidence="1">Seedling</tissue>
    </source>
</reference>
<dbReference type="EMBL" id="CM007647">
    <property type="protein sequence ID" value="ONL94769.1"/>
    <property type="molecule type" value="Genomic_DNA"/>
</dbReference>
<accession>A0A1D6JS79</accession>
<name>A0A1D6JS79_MAIZE</name>
<dbReference type="EMBL" id="CM007647">
    <property type="protein sequence ID" value="ONL94761.1"/>
    <property type="molecule type" value="Genomic_DNA"/>
</dbReference>
<sequence length="12" mass="1345">MEPPVSLEWGSL</sequence>
<gene>
    <name evidence="1" type="ORF">ZEAMMB73_Zm00001d028119</name>
</gene>
<evidence type="ECO:0000313" key="1">
    <source>
        <dbReference type="EMBL" id="ONL94761.1"/>
    </source>
</evidence>
<organism evidence="1">
    <name type="scientific">Zea mays</name>
    <name type="common">Maize</name>
    <dbReference type="NCBI Taxonomy" id="4577"/>
    <lineage>
        <taxon>Eukaryota</taxon>
        <taxon>Viridiplantae</taxon>
        <taxon>Streptophyta</taxon>
        <taxon>Embryophyta</taxon>
        <taxon>Tracheophyta</taxon>
        <taxon>Spermatophyta</taxon>
        <taxon>Magnoliopsida</taxon>
        <taxon>Liliopsida</taxon>
        <taxon>Poales</taxon>
        <taxon>Poaceae</taxon>
        <taxon>PACMAD clade</taxon>
        <taxon>Panicoideae</taxon>
        <taxon>Andropogonodae</taxon>
        <taxon>Andropogoneae</taxon>
        <taxon>Tripsacinae</taxon>
        <taxon>Zea</taxon>
    </lineage>
</organism>
<dbReference type="EMBL" id="CM007647">
    <property type="protein sequence ID" value="ONL94774.1"/>
    <property type="molecule type" value="Genomic_DNA"/>
</dbReference>